<sequence length="609" mass="67849">MRGGGVDVGLDTAARAKNDAVMVVSPRSDESGPLFRTVASFFLFSFHSLFAEEIHLDDDKFYLHMVQRRQLLNVWTILSLLLIQGHMGTFFLLVSVRRRLERAPLTLLDGLASPLIYLIRSAKFHETQDTSRLKMATPEIAHTDGARLSVLRGYDTSHLVVDEKWVKQKSGEVEFPKSKAIAEQEAIAEEGRTYHGYNAGSYYLPNDPAEHERLDHQHRMVRLIQQGKLGLAPVQNPKNVIDVCTGTGIWATEYASEHPDCTVLGSDLSAIQPREGVPNCSFIQHDVEKQDWDYGRQFDYAYFRYMVTCFDDMPAVLRKARDSLREGGYLEIFDTPIQALSLDGSIDGTALAEWGDVGRAAGRALGRDMAKPRQYKRWLEEAGFVDVVETIVAAPVNEWCRDEHQKEIGRFMFHDFYALIGGLKKLVLAAGYSSDAADDFLRRVRATIEDPNVHAYYEKYIVYGRKPRADEVPATLLTGEAQKESTEAAAADEKPSSLGGFIISSLVMCRDSTALRSGVSTIPAATWPAQEAIVSERNKPPHGATMHVYRAGQLSELGRRRKVVTSCVVATCAIFLAASTLACHIWHHTHPILSGTSMASEGTIQERQT</sequence>
<keyword evidence="4" id="KW-1185">Reference proteome</keyword>
<dbReference type="HOGENOM" id="CLU_448340_0_0_1"/>
<dbReference type="STRING" id="983644.G3JEK0"/>
<keyword evidence="2" id="KW-1133">Transmembrane helix</keyword>
<dbReference type="GO" id="GO:0032259">
    <property type="term" value="P:methylation"/>
    <property type="evidence" value="ECO:0007669"/>
    <property type="project" value="UniProtKB-KW"/>
</dbReference>
<dbReference type="PANTHER" id="PTHR43591">
    <property type="entry name" value="METHYLTRANSFERASE"/>
    <property type="match status" value="1"/>
</dbReference>
<feature type="transmembrane region" description="Helical" evidence="2">
    <location>
        <begin position="71"/>
        <end position="94"/>
    </location>
</feature>
<dbReference type="Gene3D" id="3.40.50.150">
    <property type="entry name" value="Vaccinia Virus protein VP39"/>
    <property type="match status" value="1"/>
</dbReference>
<dbReference type="AlphaFoldDB" id="G3JEK0"/>
<dbReference type="SUPFAM" id="SSF53335">
    <property type="entry name" value="S-adenosyl-L-methionine-dependent methyltransferases"/>
    <property type="match status" value="1"/>
</dbReference>
<accession>G3JEK0</accession>
<keyword evidence="2" id="KW-0472">Membrane</keyword>
<dbReference type="EMBL" id="JH126401">
    <property type="protein sequence ID" value="EGX93397.1"/>
    <property type="molecule type" value="Genomic_DNA"/>
</dbReference>
<evidence type="ECO:0000313" key="3">
    <source>
        <dbReference type="EMBL" id="EGX93397.1"/>
    </source>
</evidence>
<dbReference type="KEGG" id="cmt:CCM_04771"/>
<protein>
    <submittedName>
        <fullName evidence="3">TAM domain methyltransferase, putative</fullName>
    </submittedName>
</protein>
<dbReference type="RefSeq" id="XP_006669980.1">
    <property type="nucleotide sequence ID" value="XM_006669917.1"/>
</dbReference>
<dbReference type="Proteomes" id="UP000001610">
    <property type="component" value="Unassembled WGS sequence"/>
</dbReference>
<dbReference type="Pfam" id="PF13489">
    <property type="entry name" value="Methyltransf_23"/>
    <property type="match status" value="1"/>
</dbReference>
<dbReference type="CDD" id="cd02440">
    <property type="entry name" value="AdoMet_MTases"/>
    <property type="match status" value="1"/>
</dbReference>
<reference evidence="3 4" key="1">
    <citation type="journal article" date="2011" name="Genome Biol.">
        <title>Genome sequence of the insect pathogenic fungus Cordyceps militaris, a valued traditional Chinese medicine.</title>
        <authorList>
            <person name="Zheng P."/>
            <person name="Xia Y."/>
            <person name="Xiao G."/>
            <person name="Xiong C."/>
            <person name="Hu X."/>
            <person name="Zhang S."/>
            <person name="Zheng H."/>
            <person name="Huang Y."/>
            <person name="Zhou Y."/>
            <person name="Wang S."/>
            <person name="Zhao G.P."/>
            <person name="Liu X."/>
            <person name="St Leger R.J."/>
            <person name="Wang C."/>
        </authorList>
    </citation>
    <scope>NUCLEOTIDE SEQUENCE [LARGE SCALE GENOMIC DNA]</scope>
    <source>
        <strain evidence="3 4">CM01</strain>
    </source>
</reference>
<evidence type="ECO:0000256" key="2">
    <source>
        <dbReference type="SAM" id="Phobius"/>
    </source>
</evidence>
<dbReference type="GeneID" id="18166792"/>
<name>G3JEK0_CORMM</name>
<dbReference type="PANTHER" id="PTHR43591:SF102">
    <property type="entry name" value="S-ADENOSYL-L-METHIONINE-DEPENDENT METHYLTRANSFERASE"/>
    <property type="match status" value="1"/>
</dbReference>
<keyword evidence="3" id="KW-0489">Methyltransferase</keyword>
<dbReference type="GO" id="GO:0008168">
    <property type="term" value="F:methyltransferase activity"/>
    <property type="evidence" value="ECO:0007669"/>
    <property type="project" value="UniProtKB-KW"/>
</dbReference>
<keyword evidence="3" id="KW-0808">Transferase</keyword>
<dbReference type="InterPro" id="IPR029063">
    <property type="entry name" value="SAM-dependent_MTases_sf"/>
</dbReference>
<evidence type="ECO:0000256" key="1">
    <source>
        <dbReference type="ARBA" id="ARBA00038158"/>
    </source>
</evidence>
<dbReference type="OrthoDB" id="2013972at2759"/>
<dbReference type="VEuPathDB" id="FungiDB:CCM_04771"/>
<feature type="transmembrane region" description="Helical" evidence="2">
    <location>
        <begin position="34"/>
        <end position="51"/>
    </location>
</feature>
<dbReference type="eggNOG" id="ENOG502SMFK">
    <property type="taxonomic scope" value="Eukaryota"/>
</dbReference>
<comment type="similarity">
    <text evidence="1">Belongs to the methyltransferase superfamily. LaeA methyltransferase family.</text>
</comment>
<dbReference type="InParanoid" id="G3JEK0"/>
<keyword evidence="2" id="KW-0812">Transmembrane</keyword>
<evidence type="ECO:0000313" key="4">
    <source>
        <dbReference type="Proteomes" id="UP000001610"/>
    </source>
</evidence>
<proteinExistence type="inferred from homology"/>
<dbReference type="OMA" id="HERLDHQ"/>
<organism evidence="3 4">
    <name type="scientific">Cordyceps militaris (strain CM01)</name>
    <name type="common">Caterpillar fungus</name>
    <dbReference type="NCBI Taxonomy" id="983644"/>
    <lineage>
        <taxon>Eukaryota</taxon>
        <taxon>Fungi</taxon>
        <taxon>Dikarya</taxon>
        <taxon>Ascomycota</taxon>
        <taxon>Pezizomycotina</taxon>
        <taxon>Sordariomycetes</taxon>
        <taxon>Hypocreomycetidae</taxon>
        <taxon>Hypocreales</taxon>
        <taxon>Cordycipitaceae</taxon>
        <taxon>Cordyceps</taxon>
    </lineage>
</organism>
<gene>
    <name evidence="3" type="ORF">CCM_04771</name>
</gene>